<evidence type="ECO:0000313" key="4">
    <source>
        <dbReference type="Proteomes" id="UP000694866"/>
    </source>
</evidence>
<dbReference type="GeneID" id="105268553"/>
<gene>
    <name evidence="3" type="primary">At2g44570</name>
    <name evidence="5" type="synonym">LOC105268553</name>
    <name evidence="3" type="ORF">g.11204</name>
</gene>
<organism evidence="3">
    <name type="scientific">Fopius arisanus</name>
    <dbReference type="NCBI Taxonomy" id="64838"/>
    <lineage>
        <taxon>Eukaryota</taxon>
        <taxon>Metazoa</taxon>
        <taxon>Ecdysozoa</taxon>
        <taxon>Arthropoda</taxon>
        <taxon>Hexapoda</taxon>
        <taxon>Insecta</taxon>
        <taxon>Pterygota</taxon>
        <taxon>Neoptera</taxon>
        <taxon>Endopterygota</taxon>
        <taxon>Hymenoptera</taxon>
        <taxon>Apocrita</taxon>
        <taxon>Ichneumonoidea</taxon>
        <taxon>Braconidae</taxon>
        <taxon>Opiinae</taxon>
        <taxon>Fopius</taxon>
    </lineage>
</organism>
<feature type="signal peptide" evidence="2">
    <location>
        <begin position="1"/>
        <end position="24"/>
    </location>
</feature>
<feature type="chain" id="PRO_5044541755" evidence="2">
    <location>
        <begin position="25"/>
        <end position="141"/>
    </location>
</feature>
<protein>
    <submittedName>
        <fullName evidence="3">At2g44570 protein</fullName>
    </submittedName>
</protein>
<reference evidence="3" key="1">
    <citation type="submission" date="2015-01" db="EMBL/GenBank/DDBJ databases">
        <title>Transcriptome Assembly of Fopius arisanus.</title>
        <authorList>
            <person name="Geib S."/>
        </authorList>
    </citation>
    <scope>NUCLEOTIDE SEQUENCE</scope>
</reference>
<evidence type="ECO:0000256" key="1">
    <source>
        <dbReference type="SAM" id="MobiDB-lite"/>
    </source>
</evidence>
<dbReference type="Proteomes" id="UP000694866">
    <property type="component" value="Unplaced"/>
</dbReference>
<dbReference type="RefSeq" id="XP_011306520.1">
    <property type="nucleotide sequence ID" value="XM_011308218.1"/>
</dbReference>
<name>A0A0C9RLK7_9HYME</name>
<reference evidence="5" key="2">
    <citation type="submission" date="2025-04" db="UniProtKB">
        <authorList>
            <consortium name="RefSeq"/>
        </authorList>
    </citation>
    <scope>IDENTIFICATION</scope>
</reference>
<dbReference type="AlphaFoldDB" id="A0A0C9RLK7"/>
<dbReference type="OrthoDB" id="7666627at2759"/>
<evidence type="ECO:0000313" key="5">
    <source>
        <dbReference type="RefSeq" id="XP_011306520.1"/>
    </source>
</evidence>
<dbReference type="EMBL" id="GBYB01007846">
    <property type="protein sequence ID" value="JAG77613.1"/>
    <property type="molecule type" value="Transcribed_RNA"/>
</dbReference>
<sequence length="141" mass="16192">MLKMSLRQFIIILSIFTWCAYIDAGRQVRPLDCEKYVFHPHCRGTQARKRMISQIKNENTEQPCTCGGGKDDHANAIPNAKLLEAILANGFDVNTIYNAYAATSDRHRDYHDNSRDRGNQRRRSMIDNSVDVPNTDLEVDY</sequence>
<evidence type="ECO:0000256" key="2">
    <source>
        <dbReference type="SAM" id="SignalP"/>
    </source>
</evidence>
<keyword evidence="4" id="KW-1185">Reference proteome</keyword>
<accession>A0A0C9RLK7</accession>
<feature type="compositionally biased region" description="Basic and acidic residues" evidence="1">
    <location>
        <begin position="107"/>
        <end position="119"/>
    </location>
</feature>
<proteinExistence type="predicted"/>
<evidence type="ECO:0000313" key="3">
    <source>
        <dbReference type="EMBL" id="JAG77613.1"/>
    </source>
</evidence>
<feature type="region of interest" description="Disordered" evidence="1">
    <location>
        <begin position="107"/>
        <end position="141"/>
    </location>
</feature>
<dbReference type="KEGG" id="fas:105268553"/>
<keyword evidence="2" id="KW-0732">Signal</keyword>
<accession>A0A9R1TBT7</accession>